<protein>
    <submittedName>
        <fullName evidence="2">Uncharacterized protein</fullName>
    </submittedName>
</protein>
<feature type="compositionally biased region" description="Basic residues" evidence="1">
    <location>
        <begin position="1069"/>
        <end position="1084"/>
    </location>
</feature>
<organism evidence="2 3">
    <name type="scientific">Mikania micrantha</name>
    <name type="common">bitter vine</name>
    <dbReference type="NCBI Taxonomy" id="192012"/>
    <lineage>
        <taxon>Eukaryota</taxon>
        <taxon>Viridiplantae</taxon>
        <taxon>Streptophyta</taxon>
        <taxon>Embryophyta</taxon>
        <taxon>Tracheophyta</taxon>
        <taxon>Spermatophyta</taxon>
        <taxon>Magnoliopsida</taxon>
        <taxon>eudicotyledons</taxon>
        <taxon>Gunneridae</taxon>
        <taxon>Pentapetalae</taxon>
        <taxon>asterids</taxon>
        <taxon>campanulids</taxon>
        <taxon>Asterales</taxon>
        <taxon>Asteraceae</taxon>
        <taxon>Asteroideae</taxon>
        <taxon>Heliantheae alliance</taxon>
        <taxon>Eupatorieae</taxon>
        <taxon>Mikania</taxon>
    </lineage>
</organism>
<feature type="compositionally biased region" description="Low complexity" evidence="1">
    <location>
        <begin position="405"/>
        <end position="414"/>
    </location>
</feature>
<sequence length="1314" mass="147625">MIYGVEAGYRRYMHTNSFIGGISMDLLFHVNINLADLRTAVYWSHLQDLADLYGRFNESHIEFALCRNFLFTFGPDLVANVLSLITNAPSVLIHLCTCIGGSTSTFSSRKRRGGTTVSCKNCGGRPAIDGNSSSGCLLSTVLVLTSLINSDFTWTRISKGCRSSSRRPRKTTSHTITLACEELITKDSRDLEMPVSESEKLGLSVLGCRFSEKAEHIPIKKRRFVFKPSSPTHTIANPPLEDAERHETSAKLNSNANFLSATSEAFTEMCESRGKDHELYQNKLVKDDDFSGMSILAAAACSNSLGAETDQCEGFGTSTSVNHPVPKTIEFNENNVKKEPNSQISTTPSKVEESTSHAPLELALNKTNQEPNIQKSPTRDVRFSWDLNTVMDAWEEPFVNEQEISSSDAANDNASVEEKKKDYTKDNSGNLSVESKNLSHENVTLKADKYEPLSHGFEIAQNAVVVKTESMPDKHLDNASDDIPVTRTLAFEISTHGTFSKWPNLSGQSSGVFGSTPAVDTKLSIDCSIPPGFDHCFNSRVCKENVDPTIKHDLSLNSATCMENGPYQSDVTSNKFNEDLMKMELTSNDVAMEDMVNTEETKRPAAVSSIHDAAYSDSDNGVGYSNFRSDNRVGAGVDKVDEGLVGYDSQYEDGELRESAINAWKGYGLTEGQAEYDMNKTENRLNPSTADANETNSQNFEEKLTAIKESTELGSGKGADSTPNVVLAEKFHSSDEALSGSERNEMTSCQEKERQNIVQQHQHAASQSDEWKMNVSGWDLLPENQRSNSNNFTKTRNFTARKFSYREEQKDRFDTEDVEMKVESSRFSRKESITRIGGPSTRDVFLSRGRFQIDRCSSKDGDLASRSERESGALRSFGRGRYSPHNRPTGRGSGLWNHSPGRNRDGGGMSFHRSILEDSGTMDSMMNEGGMDLNDNGRHNTSSYVTRRPFRNRSPSSQEVNDFRARLGLRPTGDSDHERFVGLSRGRGRGRSMRYGTRLDGEGSRGRYHGPSSDECDDFMTEYSHPYPRSRRSFSPVERRNNNSYQHHQSDSRSPSRPRTRSPIGNSGFRRRSRSPGFRIRRPRSPIYRDHPIEYNPAPRNNNSSPPSSRWMNHKDRAIFNRSPPPGRADGERFSFYDSSRKQKQNEYYRSEHPGRFSDINEGGRGRPRYVGNDSDRPNNGYRRGGFVRRYNMDGPVKRFQYAEEDAYGRAFDARDRHVLELHARSNPNSNTKPCDDGTDSRFRDFPRRQREDSGDFKRRSRDVKDPKEESEHITNDFERRPKEVKDQPTTKLDSMNPNDVGNEGDNKPISGSN</sequence>
<evidence type="ECO:0000313" key="3">
    <source>
        <dbReference type="Proteomes" id="UP000326396"/>
    </source>
</evidence>
<feature type="region of interest" description="Disordered" evidence="1">
    <location>
        <begin position="333"/>
        <end position="357"/>
    </location>
</feature>
<accession>A0A5N6N309</accession>
<feature type="region of interest" description="Disordered" evidence="1">
    <location>
        <begin position="399"/>
        <end position="436"/>
    </location>
</feature>
<feature type="compositionally biased region" description="Polar residues" evidence="1">
    <location>
        <begin position="426"/>
        <end position="436"/>
    </location>
</feature>
<feature type="compositionally biased region" description="Basic and acidic residues" evidence="1">
    <location>
        <begin position="1234"/>
        <end position="1289"/>
    </location>
</feature>
<feature type="compositionally biased region" description="Polar residues" evidence="1">
    <location>
        <begin position="1290"/>
        <end position="1300"/>
    </location>
</feature>
<feature type="compositionally biased region" description="Low complexity" evidence="1">
    <location>
        <begin position="1052"/>
        <end position="1063"/>
    </location>
</feature>
<dbReference type="PANTHER" id="PTHR34536:SF18">
    <property type="match status" value="1"/>
</dbReference>
<feature type="region of interest" description="Disordered" evidence="1">
    <location>
        <begin position="1223"/>
        <end position="1314"/>
    </location>
</feature>
<feature type="compositionally biased region" description="Low complexity" evidence="1">
    <location>
        <begin position="1096"/>
        <end position="1110"/>
    </location>
</feature>
<feature type="compositionally biased region" description="Basic and acidic residues" evidence="1">
    <location>
        <begin position="416"/>
        <end position="425"/>
    </location>
</feature>
<gene>
    <name evidence="2" type="ORF">E3N88_24837</name>
</gene>
<dbReference type="PANTHER" id="PTHR34536">
    <property type="entry name" value="DENTIN SIALOPHOSPHOPROTEIN-LIKE PROTEIN"/>
    <property type="match status" value="1"/>
</dbReference>
<evidence type="ECO:0000256" key="1">
    <source>
        <dbReference type="SAM" id="MobiDB-lite"/>
    </source>
</evidence>
<dbReference type="Proteomes" id="UP000326396">
    <property type="component" value="Linkage Group LG3"/>
</dbReference>
<dbReference type="OrthoDB" id="1350766at2759"/>
<dbReference type="EMBL" id="SZYD01000013">
    <property type="protein sequence ID" value="KAD4384669.1"/>
    <property type="molecule type" value="Genomic_DNA"/>
</dbReference>
<feature type="compositionally biased region" description="Basic and acidic residues" evidence="1">
    <location>
        <begin position="857"/>
        <end position="872"/>
    </location>
</feature>
<comment type="caution">
    <text evidence="2">The sequence shown here is derived from an EMBL/GenBank/DDBJ whole genome shotgun (WGS) entry which is preliminary data.</text>
</comment>
<name>A0A5N6N309_9ASTR</name>
<feature type="region of interest" description="Disordered" evidence="1">
    <location>
        <begin position="857"/>
        <end position="908"/>
    </location>
</feature>
<proteinExistence type="predicted"/>
<reference evidence="2 3" key="1">
    <citation type="submission" date="2019-05" db="EMBL/GenBank/DDBJ databases">
        <title>Mikania micrantha, genome provides insights into the molecular mechanism of rapid growth.</title>
        <authorList>
            <person name="Liu B."/>
        </authorList>
    </citation>
    <scope>NUCLEOTIDE SEQUENCE [LARGE SCALE GENOMIC DNA]</scope>
    <source>
        <strain evidence="2">NLD-2019</strain>
        <tissue evidence="2">Leaf</tissue>
    </source>
</reference>
<evidence type="ECO:0000313" key="2">
    <source>
        <dbReference type="EMBL" id="KAD4384669.1"/>
    </source>
</evidence>
<keyword evidence="3" id="KW-1185">Reference proteome</keyword>
<feature type="region of interest" description="Disordered" evidence="1">
    <location>
        <begin position="931"/>
        <end position="1189"/>
    </location>
</feature>
<feature type="compositionally biased region" description="Basic and acidic residues" evidence="1">
    <location>
        <begin position="1129"/>
        <end position="1156"/>
    </location>
</feature>